<gene>
    <name evidence="2" type="ORF">ACD661_04855</name>
</gene>
<evidence type="ECO:0000313" key="3">
    <source>
        <dbReference type="Proteomes" id="UP001615550"/>
    </source>
</evidence>
<protein>
    <recommendedName>
        <fullName evidence="4">Transmembrane protein</fullName>
    </recommendedName>
</protein>
<sequence length="100" mass="10563">MQEKQESTPLKKSFKPGVLTGIGIGTGGAMGGIASLLLTASYRNRDILPVWGIIALAGSAAGLASDYAKYQVFGFFGTNKSDLLTSEQAKSKLNPKNNQR</sequence>
<reference evidence="2 3" key="1">
    <citation type="submission" date="2024-08" db="EMBL/GenBank/DDBJ databases">
        <title>Draft Genome Sequence of Legionella lytica strain DSB2004, Isolated From a Fire Sprinkler System.</title>
        <authorList>
            <person name="Everhart A.D."/>
            <person name="Kidane D.T."/>
            <person name="Farone A.L."/>
            <person name="Farone M.B."/>
        </authorList>
    </citation>
    <scope>NUCLEOTIDE SEQUENCE [LARGE SCALE GENOMIC DNA]</scope>
    <source>
        <strain evidence="2 3">DSB2004</strain>
    </source>
</reference>
<feature type="transmembrane region" description="Helical" evidence="1">
    <location>
        <begin position="48"/>
        <end position="68"/>
    </location>
</feature>
<keyword evidence="1" id="KW-1133">Transmembrane helix</keyword>
<evidence type="ECO:0000256" key="1">
    <source>
        <dbReference type="SAM" id="Phobius"/>
    </source>
</evidence>
<accession>A0ABW8D5C0</accession>
<feature type="transmembrane region" description="Helical" evidence="1">
    <location>
        <begin position="21"/>
        <end position="42"/>
    </location>
</feature>
<keyword evidence="1" id="KW-0472">Membrane</keyword>
<proteinExistence type="predicted"/>
<dbReference type="Proteomes" id="UP001615550">
    <property type="component" value="Unassembled WGS sequence"/>
</dbReference>
<evidence type="ECO:0008006" key="4">
    <source>
        <dbReference type="Google" id="ProtNLM"/>
    </source>
</evidence>
<organism evidence="2 3">
    <name type="scientific">Legionella lytica</name>
    <dbReference type="NCBI Taxonomy" id="96232"/>
    <lineage>
        <taxon>Bacteria</taxon>
        <taxon>Pseudomonadati</taxon>
        <taxon>Pseudomonadota</taxon>
        <taxon>Gammaproteobacteria</taxon>
        <taxon>Legionellales</taxon>
        <taxon>Legionellaceae</taxon>
        <taxon>Legionella</taxon>
    </lineage>
</organism>
<dbReference type="RefSeq" id="WP_400186724.1">
    <property type="nucleotide sequence ID" value="NZ_JBGORX010000001.1"/>
</dbReference>
<name>A0ABW8D5C0_9GAMM</name>
<dbReference type="EMBL" id="JBGORX010000001">
    <property type="protein sequence ID" value="MFJ1267889.1"/>
    <property type="molecule type" value="Genomic_DNA"/>
</dbReference>
<comment type="caution">
    <text evidence="2">The sequence shown here is derived from an EMBL/GenBank/DDBJ whole genome shotgun (WGS) entry which is preliminary data.</text>
</comment>
<keyword evidence="1" id="KW-0812">Transmembrane</keyword>
<evidence type="ECO:0000313" key="2">
    <source>
        <dbReference type="EMBL" id="MFJ1267889.1"/>
    </source>
</evidence>
<keyword evidence="3" id="KW-1185">Reference proteome</keyword>